<dbReference type="RefSeq" id="WP_193191324.1">
    <property type="nucleotide sequence ID" value="NZ_JACZFR010000017.1"/>
</dbReference>
<feature type="binding site" evidence="10">
    <location>
        <begin position="16"/>
        <end position="19"/>
    </location>
    <ligand>
        <name>5-methyltetrahydropteroyltri-L-glutamate</name>
        <dbReference type="ChEBI" id="CHEBI:58207"/>
    </ligand>
</feature>
<feature type="binding site" evidence="10">
    <location>
        <position position="116"/>
    </location>
    <ligand>
        <name>5-methyltetrahydropteroyltri-L-glutamate</name>
        <dbReference type="ChEBI" id="CHEBI:58207"/>
    </ligand>
</feature>
<proteinExistence type="inferred from homology"/>
<comment type="catalytic activity">
    <reaction evidence="10">
        <text>5-methyltetrahydropteroyltri-L-glutamate + L-homocysteine = tetrahydropteroyltri-L-glutamate + L-methionine</text>
        <dbReference type="Rhea" id="RHEA:21196"/>
        <dbReference type="ChEBI" id="CHEBI:57844"/>
        <dbReference type="ChEBI" id="CHEBI:58140"/>
        <dbReference type="ChEBI" id="CHEBI:58199"/>
        <dbReference type="ChEBI" id="CHEBI:58207"/>
        <dbReference type="EC" id="2.1.1.14"/>
    </reaction>
</comment>
<evidence type="ECO:0000256" key="8">
    <source>
        <dbReference type="ARBA" id="ARBA00022833"/>
    </source>
</evidence>
<dbReference type="EC" id="2.1.1.14" evidence="10"/>
<comment type="similarity">
    <text evidence="3 10">Belongs to the vitamin-B12 independent methionine synthase family.</text>
</comment>
<dbReference type="Proteomes" id="UP001596425">
    <property type="component" value="Unassembled WGS sequence"/>
</dbReference>
<evidence type="ECO:0000256" key="10">
    <source>
        <dbReference type="HAMAP-Rule" id="MF_00172"/>
    </source>
</evidence>
<dbReference type="InterPro" id="IPR013215">
    <property type="entry name" value="Cbl-indep_Met_Synth_N"/>
</dbReference>
<feature type="binding site" evidence="10">
    <location>
        <position position="471"/>
    </location>
    <ligand>
        <name>L-methionine</name>
        <dbReference type="ChEBI" id="CHEBI:57844"/>
    </ligand>
</feature>
<feature type="binding site" evidence="10">
    <location>
        <position position="471"/>
    </location>
    <ligand>
        <name>L-homocysteine</name>
        <dbReference type="ChEBI" id="CHEBI:58199"/>
    </ligand>
</feature>
<comment type="function">
    <text evidence="1 10">Catalyzes the transfer of a methyl group from 5-methyltetrahydrofolate to homocysteine resulting in methionine formation.</text>
</comment>
<feature type="domain" description="Cobalamin-independent methionine synthase MetE C-terminal/archaeal" evidence="11">
    <location>
        <begin position="413"/>
        <end position="737"/>
    </location>
</feature>
<keyword evidence="6 10" id="KW-0808">Transferase</keyword>
<dbReference type="Pfam" id="PF08267">
    <property type="entry name" value="Meth_synt_1"/>
    <property type="match status" value="1"/>
</dbReference>
<evidence type="ECO:0000313" key="14">
    <source>
        <dbReference type="Proteomes" id="UP001596425"/>
    </source>
</evidence>
<keyword evidence="10" id="KW-0677">Repeat</keyword>
<feature type="binding site" evidence="10">
    <location>
        <begin position="418"/>
        <end position="420"/>
    </location>
    <ligand>
        <name>L-methionine</name>
        <dbReference type="ChEBI" id="CHEBI:57844"/>
    </ligand>
</feature>
<sequence length="744" mass="82941">MAQTHILGYPRIGAGRELKKAQEAYWRGDISQKELLAVGADIRRANWQAQRDAGLDLVTVGDFAWYDQVLNHTLLFGALPARFAEGAADNRLDQYFRAARGRAPSGEPVAASAMTKWFDTNYHYLVPELTDDQQFALASDWLLDEVREAQALGHKVKPVIIGPLTYLWLSRAEGGALALLPKLLPCYGQLLQQLADAGVEWVQIDEPILGLDLPAEWRDAFAPSYQKLDSVAGQLKLLLASYFSSLRENLSLAFALPVDGIHIDCVRAPEELPAAVEALADNQVLSVGVLNGRNVWRGDLAKWQRQLKPLAEQLGERLWLSASCSLLHCPVDLETETKLPAQQLQKLAYSRQKLGELEELQTLLQQDPVADAAGEVAATSAAAVTEQLQDTWRQQPYTERAILQAERWQLPVLPTTTIGSFPQTDLLRQVRRKFRSGEVAEQDYRDHLRAEIAEAIRRQEILGLDVLVHGEAERNDMVEYFGEQLDGFVHTGNGWVQSYGSRCVKPPIIFGDISRPRPMTVEWSSYAQGLSKKPVKGMLTGPVTILNWSFPREDVHRSESCLQIAKALRQEVLDLEAAGIGIIQIDEPALREGVPLRESEHKNYFDWAVACFRYTCSEVKPETQIHTHMCYSNFNAIMDAIVALDADVITIESARSDLQLLRAFVGKNGGYPNDIGPGVYDIHSPNVPEREELVARLKKIAEVIPLEKLWVNPDCGLKTRSWAEVGSSLLNMVEAARAVRAELA</sequence>
<accession>A0ABW1YQ96</accession>
<evidence type="ECO:0000256" key="9">
    <source>
        <dbReference type="ARBA" id="ARBA00023167"/>
    </source>
</evidence>
<dbReference type="InterPro" id="IPR006276">
    <property type="entry name" value="Cobalamin-indep_Met_synthase"/>
</dbReference>
<feature type="binding site" evidence="10">
    <location>
        <position position="586"/>
    </location>
    <ligand>
        <name>L-methionine</name>
        <dbReference type="ChEBI" id="CHEBI:57844"/>
    </ligand>
</feature>
<protein>
    <recommendedName>
        <fullName evidence="10">5-methyltetrahydropteroyltriglutamate--homocysteine methyltransferase</fullName>
        <ecNumber evidence="10">2.1.1.14</ecNumber>
    </recommendedName>
    <alternativeName>
        <fullName evidence="10">Cobalamin-independent methionine synthase</fullName>
    </alternativeName>
    <alternativeName>
        <fullName evidence="10">Methionine synthase, vitamin-B12 independent isozyme</fullName>
    </alternativeName>
</protein>
<keyword evidence="9 10" id="KW-0486">Methionine biosynthesis</keyword>
<keyword evidence="14" id="KW-1185">Reference proteome</keyword>
<dbReference type="InterPro" id="IPR002629">
    <property type="entry name" value="Met_Synth_C/arc"/>
</dbReference>
<feature type="binding site" evidence="10">
    <location>
        <position position="548"/>
    </location>
    <ligand>
        <name>5-methyltetrahydropteroyltri-L-glutamate</name>
        <dbReference type="ChEBI" id="CHEBI:58207"/>
    </ligand>
</feature>
<keyword evidence="5 10" id="KW-0028">Amino-acid biosynthesis</keyword>
<dbReference type="HAMAP" id="MF_00172">
    <property type="entry name" value="Meth_synth"/>
    <property type="match status" value="1"/>
</dbReference>
<evidence type="ECO:0000256" key="4">
    <source>
        <dbReference type="ARBA" id="ARBA00022603"/>
    </source>
</evidence>
<dbReference type="GO" id="GO:0003871">
    <property type="term" value="F:5-methyltetrahydropteroyltriglutamate-homocysteine S-methyltransferase activity"/>
    <property type="evidence" value="ECO:0007669"/>
    <property type="project" value="UniProtKB-EC"/>
</dbReference>
<feature type="binding site" evidence="10">
    <location>
        <position position="586"/>
    </location>
    <ligand>
        <name>L-homocysteine</name>
        <dbReference type="ChEBI" id="CHEBI:58199"/>
    </ligand>
</feature>
<evidence type="ECO:0000259" key="12">
    <source>
        <dbReference type="Pfam" id="PF08267"/>
    </source>
</evidence>
<feature type="binding site" evidence="10">
    <location>
        <position position="715"/>
    </location>
    <ligand>
        <name>Zn(2+)</name>
        <dbReference type="ChEBI" id="CHEBI:29105"/>
        <note>catalytic</note>
    </ligand>
</feature>
<evidence type="ECO:0000256" key="1">
    <source>
        <dbReference type="ARBA" id="ARBA00002777"/>
    </source>
</evidence>
<keyword evidence="8 10" id="KW-0862">Zinc</keyword>
<feature type="active site" description="Proton donor" evidence="10">
    <location>
        <position position="683"/>
    </location>
</feature>
<evidence type="ECO:0000256" key="2">
    <source>
        <dbReference type="ARBA" id="ARBA00004681"/>
    </source>
</evidence>
<evidence type="ECO:0000259" key="11">
    <source>
        <dbReference type="Pfam" id="PF01717"/>
    </source>
</evidence>
<feature type="binding site" evidence="10">
    <location>
        <begin position="418"/>
        <end position="420"/>
    </location>
    <ligand>
        <name>L-homocysteine</name>
        <dbReference type="ChEBI" id="CHEBI:58199"/>
    </ligand>
</feature>
<organism evidence="13 14">
    <name type="scientific">Microbulbifer taiwanensis</name>
    <dbReference type="NCBI Taxonomy" id="986746"/>
    <lineage>
        <taxon>Bacteria</taxon>
        <taxon>Pseudomonadati</taxon>
        <taxon>Pseudomonadota</taxon>
        <taxon>Gammaproteobacteria</taxon>
        <taxon>Cellvibrionales</taxon>
        <taxon>Microbulbiferaceae</taxon>
        <taxon>Microbulbifer</taxon>
    </lineage>
</organism>
<evidence type="ECO:0000256" key="7">
    <source>
        <dbReference type="ARBA" id="ARBA00022723"/>
    </source>
</evidence>
<comment type="caution">
    <text evidence="13">The sequence shown here is derived from an EMBL/GenBank/DDBJ whole genome shotgun (WGS) entry which is preliminary data.</text>
</comment>
<feature type="binding site" evidence="10">
    <location>
        <begin position="502"/>
        <end position="503"/>
    </location>
    <ligand>
        <name>5-methyltetrahydropteroyltri-L-glutamate</name>
        <dbReference type="ChEBI" id="CHEBI:58207"/>
    </ligand>
</feature>
<gene>
    <name evidence="10 13" type="primary">metE</name>
    <name evidence="13" type="ORF">ACFQBM_16300</name>
</gene>
<reference evidence="14" key="1">
    <citation type="journal article" date="2019" name="Int. J. Syst. Evol. Microbiol.">
        <title>The Global Catalogue of Microorganisms (GCM) 10K type strain sequencing project: providing services to taxonomists for standard genome sequencing and annotation.</title>
        <authorList>
            <consortium name="The Broad Institute Genomics Platform"/>
            <consortium name="The Broad Institute Genome Sequencing Center for Infectious Disease"/>
            <person name="Wu L."/>
            <person name="Ma J."/>
        </authorList>
    </citation>
    <scope>NUCLEOTIDE SEQUENCE [LARGE SCALE GENOMIC DNA]</scope>
    <source>
        <strain evidence="14">CGMCC 1.13718</strain>
    </source>
</reference>
<dbReference type="CDD" id="cd03312">
    <property type="entry name" value="CIMS_N_terminal_like"/>
    <property type="match status" value="1"/>
</dbReference>
<feature type="binding site" evidence="10">
    <location>
        <position position="630"/>
    </location>
    <ligand>
        <name>Zn(2+)</name>
        <dbReference type="ChEBI" id="CHEBI:29105"/>
        <note>catalytic</note>
    </ligand>
</feature>
<evidence type="ECO:0000256" key="6">
    <source>
        <dbReference type="ARBA" id="ARBA00022679"/>
    </source>
</evidence>
<feature type="binding site" evidence="10">
    <location>
        <position position="652"/>
    </location>
    <ligand>
        <name>Zn(2+)</name>
        <dbReference type="ChEBI" id="CHEBI:29105"/>
        <note>catalytic</note>
    </ligand>
</feature>
<evidence type="ECO:0000256" key="3">
    <source>
        <dbReference type="ARBA" id="ARBA00009553"/>
    </source>
</evidence>
<dbReference type="PIRSF" id="PIRSF000382">
    <property type="entry name" value="MeTrfase_B12_ind"/>
    <property type="match status" value="1"/>
</dbReference>
<feature type="binding site" evidence="10">
    <location>
        <position position="592"/>
    </location>
    <ligand>
        <name>5-methyltetrahydropteroyltri-L-glutamate</name>
        <dbReference type="ChEBI" id="CHEBI:58207"/>
    </ligand>
</feature>
<dbReference type="Gene3D" id="3.20.20.210">
    <property type="match status" value="2"/>
</dbReference>
<comment type="pathway">
    <text evidence="2 10">Amino-acid biosynthesis; L-methionine biosynthesis via de novo pathway; L-methionine from L-homocysteine (MetE route): step 1/1.</text>
</comment>
<dbReference type="CDD" id="cd03311">
    <property type="entry name" value="CIMS_C_terminal_like"/>
    <property type="match status" value="1"/>
</dbReference>
<feature type="binding site" evidence="10">
    <location>
        <position position="628"/>
    </location>
    <ligand>
        <name>Zn(2+)</name>
        <dbReference type="ChEBI" id="CHEBI:29105"/>
        <note>catalytic</note>
    </ligand>
</feature>
<comment type="cofactor">
    <cofactor evidence="10">
        <name>Zn(2+)</name>
        <dbReference type="ChEBI" id="CHEBI:29105"/>
    </cofactor>
    <text evidence="10">Binds 1 zinc ion per subunit.</text>
</comment>
<evidence type="ECO:0000313" key="13">
    <source>
        <dbReference type="EMBL" id="MFC6634850.1"/>
    </source>
</evidence>
<name>A0ABW1YQ96_9GAMM</name>
<evidence type="ECO:0000256" key="5">
    <source>
        <dbReference type="ARBA" id="ARBA00022605"/>
    </source>
</evidence>
<dbReference type="EMBL" id="JBHSVR010000001">
    <property type="protein sequence ID" value="MFC6634850.1"/>
    <property type="molecule type" value="Genomic_DNA"/>
</dbReference>
<dbReference type="SUPFAM" id="SSF51726">
    <property type="entry name" value="UROD/MetE-like"/>
    <property type="match status" value="2"/>
</dbReference>
<keyword evidence="7 10" id="KW-0479">Metal-binding</keyword>
<dbReference type="GO" id="GO:0032259">
    <property type="term" value="P:methylation"/>
    <property type="evidence" value="ECO:0007669"/>
    <property type="project" value="UniProtKB-KW"/>
</dbReference>
<dbReference type="InterPro" id="IPR038071">
    <property type="entry name" value="UROD/MetE-like_sf"/>
</dbReference>
<dbReference type="NCBIfam" id="TIGR01371">
    <property type="entry name" value="met_syn_B12ind"/>
    <property type="match status" value="1"/>
</dbReference>
<dbReference type="PANTHER" id="PTHR30519">
    <property type="entry name" value="5-METHYLTETRAHYDROPTEROYLTRIGLUTAMATE--HOMOCYSTEINE METHYLTRANSFERASE"/>
    <property type="match status" value="1"/>
</dbReference>
<dbReference type="NCBIfam" id="NF003556">
    <property type="entry name" value="PRK05222.1"/>
    <property type="match status" value="1"/>
</dbReference>
<dbReference type="Pfam" id="PF01717">
    <property type="entry name" value="Meth_synt_2"/>
    <property type="match status" value="1"/>
</dbReference>
<keyword evidence="4 10" id="KW-0489">Methyltransferase</keyword>
<feature type="domain" description="Cobalamin-independent methionine synthase MetE N-terminal" evidence="12">
    <location>
        <begin position="4"/>
        <end position="313"/>
    </location>
</feature>